<feature type="region of interest" description="Disordered" evidence="2">
    <location>
        <begin position="726"/>
        <end position="904"/>
    </location>
</feature>
<name>A0A9P5ANN5_9HYPO</name>
<evidence type="ECO:0000313" key="4">
    <source>
        <dbReference type="Proteomes" id="UP000730481"/>
    </source>
</evidence>
<feature type="coiled-coil region" evidence="1">
    <location>
        <begin position="463"/>
        <end position="511"/>
    </location>
</feature>
<feature type="compositionally biased region" description="Basic and acidic residues" evidence="2">
    <location>
        <begin position="930"/>
        <end position="939"/>
    </location>
</feature>
<comment type="caution">
    <text evidence="3">The sequence shown here is derived from an EMBL/GenBank/DDBJ whole genome shotgun (WGS) entry which is preliminary data.</text>
</comment>
<accession>A0A9P5ANN5</accession>
<proteinExistence type="predicted"/>
<feature type="compositionally biased region" description="Polar residues" evidence="2">
    <location>
        <begin position="124"/>
        <end position="133"/>
    </location>
</feature>
<reference evidence="3" key="1">
    <citation type="journal article" date="2017" name="Mycologia">
        <title>Fusarium algeriense, sp. nov., a novel toxigenic crown rot pathogen of durum wheat from Algeria is nested in the Fusarium burgessii species complex.</title>
        <authorList>
            <person name="Laraba I."/>
            <person name="Keddad A."/>
            <person name="Boureghda H."/>
            <person name="Abdallah N."/>
            <person name="Vaughan M.M."/>
            <person name="Proctor R.H."/>
            <person name="Busman M."/>
            <person name="O'Donnell K."/>
        </authorList>
    </citation>
    <scope>NUCLEOTIDE SEQUENCE</scope>
    <source>
        <strain evidence="3">NRRL 25174</strain>
    </source>
</reference>
<dbReference type="OrthoDB" id="10400698at2759"/>
<dbReference type="EMBL" id="PVQB02000163">
    <property type="protein sequence ID" value="KAF4342050.1"/>
    <property type="molecule type" value="Genomic_DNA"/>
</dbReference>
<evidence type="ECO:0000313" key="3">
    <source>
        <dbReference type="EMBL" id="KAF4342050.1"/>
    </source>
</evidence>
<dbReference type="Proteomes" id="UP000730481">
    <property type="component" value="Unassembled WGS sequence"/>
</dbReference>
<feature type="compositionally biased region" description="Polar residues" evidence="2">
    <location>
        <begin position="867"/>
        <end position="888"/>
    </location>
</feature>
<evidence type="ECO:0000256" key="2">
    <source>
        <dbReference type="SAM" id="MobiDB-lite"/>
    </source>
</evidence>
<keyword evidence="1" id="KW-0175">Coiled coil</keyword>
<feature type="region of interest" description="Disordered" evidence="2">
    <location>
        <begin position="1"/>
        <end position="196"/>
    </location>
</feature>
<feature type="region of interest" description="Disordered" evidence="2">
    <location>
        <begin position="628"/>
        <end position="655"/>
    </location>
</feature>
<keyword evidence="4" id="KW-1185">Reference proteome</keyword>
<protein>
    <submittedName>
        <fullName evidence="3">Uncharacterized protein</fullName>
    </submittedName>
</protein>
<feature type="coiled-coil region" evidence="1">
    <location>
        <begin position="407"/>
        <end position="434"/>
    </location>
</feature>
<reference evidence="3" key="2">
    <citation type="submission" date="2020-02" db="EMBL/GenBank/DDBJ databases">
        <title>Identification and distribution of gene clusters putatively required for synthesis of sphingolipid metabolism inhibitors in phylogenetically diverse species of the filamentous fungus Fusarium.</title>
        <authorList>
            <person name="Kim H.-S."/>
            <person name="Busman M."/>
            <person name="Brown D.W."/>
            <person name="Divon H."/>
            <person name="Uhlig S."/>
            <person name="Proctor R.H."/>
        </authorList>
    </citation>
    <scope>NUCLEOTIDE SEQUENCE</scope>
    <source>
        <strain evidence="3">NRRL 25174</strain>
    </source>
</reference>
<feature type="compositionally biased region" description="Polar residues" evidence="2">
    <location>
        <begin position="155"/>
        <end position="170"/>
    </location>
</feature>
<feature type="compositionally biased region" description="Basic and acidic residues" evidence="2">
    <location>
        <begin position="772"/>
        <end position="789"/>
    </location>
</feature>
<feature type="compositionally biased region" description="Basic and acidic residues" evidence="2">
    <location>
        <begin position="171"/>
        <end position="180"/>
    </location>
</feature>
<evidence type="ECO:0000256" key="1">
    <source>
        <dbReference type="SAM" id="Coils"/>
    </source>
</evidence>
<feature type="region of interest" description="Disordered" evidence="2">
    <location>
        <begin position="920"/>
        <end position="939"/>
    </location>
</feature>
<dbReference type="AlphaFoldDB" id="A0A9P5ANN5"/>
<feature type="compositionally biased region" description="Basic and acidic residues" evidence="2">
    <location>
        <begin position="800"/>
        <end position="819"/>
    </location>
</feature>
<organism evidence="3 4">
    <name type="scientific">Fusarium beomiforme</name>
    <dbReference type="NCBI Taxonomy" id="44412"/>
    <lineage>
        <taxon>Eukaryota</taxon>
        <taxon>Fungi</taxon>
        <taxon>Dikarya</taxon>
        <taxon>Ascomycota</taxon>
        <taxon>Pezizomycotina</taxon>
        <taxon>Sordariomycetes</taxon>
        <taxon>Hypocreomycetidae</taxon>
        <taxon>Hypocreales</taxon>
        <taxon>Nectriaceae</taxon>
        <taxon>Fusarium</taxon>
        <taxon>Fusarium burgessii species complex</taxon>
    </lineage>
</organism>
<feature type="compositionally biased region" description="Basic and acidic residues" evidence="2">
    <location>
        <begin position="20"/>
        <end position="38"/>
    </location>
</feature>
<sequence length="939" mass="107028">MEEAPNKNFQTPYITDEEASVSRDSRKPRPDQSARSENTESAPDPPTVGNSDYPKKPSHTLSPSLDPSILRQRFAERKIRPRGTVAPRRQYFGESMDTNPWETAEDNTDDFYAYNPYPDASATIPHSSGSRSTMPRYGPPPSAQQVPNYSRHRPQSTPAVQQPLSGQQNHSKTEGRDDSYRVSIKTSGSHPYSSLDHGDVERIAKAYMENEQANRRRHEEATKKDTQRQLELERAQIELEIRNQYHADLESERKRIAKEMAKDRDIRIKTERDYIAAKWEERLASQSEANVESERRMQVQLEQAAEREKSLREQLMHVQSQLEAQQAGQGEIQRKMIAESKEASRQLEARIESESRHREHVEDERNSLIERLSISERLYLAEVDKSTLANNECGKLQAQLSLSEMKIKTKDEQIEKATDDRDNLSKNLMISEQARKLTEVESQSIQEDRILLQTRVTELEGSLTSETSQRTELTKECDKLKTQLSELQEQYDKKLEEENRAETEIESLLEAERSLVASTMTSRFGEEVADLRDSLEMTMKQEAESRLAPIQQGLVILASKLASETALRQRAEIDRDDFRAELFDMRQRAHRWQTQYEQSRRNLYGEIKERRVIADNDAGFSPLDQVEHMEKGRGRTRTRRLSTAPSVPDAPQSFIGQNEVDGFSYTGRNSSGYYFVDPETARYLDGQPRNNNGSITYWNAIDNRDQAPAPSGHPYKGADGQIYMSYHGKQHNPFDTGHHSDSATGDSDLDHDENMNGTPIESTTTASYHSAKHQELTPQEEMKARHFDEYIPVQIPSGRRRTDNKSDSLREGVSDHTSDLHQPSPIRPVQLKLDTEGDNSNDPDDENDFQSGVRPEWTGIAQMMPQAPQQHSTSKMPDSTNPVPTSDPVTKHGEQSGGTYYLNHPGGPMFLLPDLHPSLTWDPNNKNIKSRPDDLNKAS</sequence>
<feature type="compositionally biased region" description="Polar residues" evidence="2">
    <location>
        <begin position="755"/>
        <end position="768"/>
    </location>
</feature>
<feature type="compositionally biased region" description="Acidic residues" evidence="2">
    <location>
        <begin position="836"/>
        <end position="848"/>
    </location>
</feature>
<gene>
    <name evidence="3" type="ORF">FBEOM_3981</name>
</gene>
<feature type="coiled-coil region" evidence="1">
    <location>
        <begin position="276"/>
        <end position="364"/>
    </location>
</feature>